<comment type="similarity">
    <text evidence="1 4 5">Belongs to the cullin family.</text>
</comment>
<evidence type="ECO:0000256" key="4">
    <source>
        <dbReference type="PROSITE-ProRule" id="PRU00330"/>
    </source>
</evidence>
<name>A0A316VQE4_9BASI</name>
<dbReference type="InterPro" id="IPR036388">
    <property type="entry name" value="WH-like_DNA-bd_sf"/>
</dbReference>
<dbReference type="InterPro" id="IPR036390">
    <property type="entry name" value="WH_DNA-bd_sf"/>
</dbReference>
<dbReference type="InParanoid" id="A0A316VQE4"/>
<dbReference type="SUPFAM" id="SSF75632">
    <property type="entry name" value="Cullin homology domain"/>
    <property type="match status" value="1"/>
</dbReference>
<dbReference type="Gene3D" id="1.10.10.10">
    <property type="entry name" value="Winged helix-like DNA-binding domain superfamily/Winged helix DNA-binding domain"/>
    <property type="match status" value="1"/>
</dbReference>
<dbReference type="OrthoDB" id="27073at2759"/>
<dbReference type="STRING" id="1280837.A0A316VQE4"/>
<dbReference type="PROSITE" id="PS50069">
    <property type="entry name" value="CULLIN_2"/>
    <property type="match status" value="1"/>
</dbReference>
<dbReference type="InterPro" id="IPR019559">
    <property type="entry name" value="Cullin_neddylation_domain"/>
</dbReference>
<dbReference type="Pfam" id="PF26557">
    <property type="entry name" value="Cullin_AB"/>
    <property type="match status" value="1"/>
</dbReference>
<dbReference type="SUPFAM" id="SSF46785">
    <property type="entry name" value="Winged helix' DNA-binding domain"/>
    <property type="match status" value="1"/>
</dbReference>
<accession>A0A316VQE4</accession>
<feature type="domain" description="Cullin family profile" evidence="6">
    <location>
        <begin position="306"/>
        <end position="542"/>
    </location>
</feature>
<keyword evidence="8" id="KW-1185">Reference proteome</keyword>
<dbReference type="InterPro" id="IPR016159">
    <property type="entry name" value="Cullin_repeat-like_dom_sf"/>
</dbReference>
<dbReference type="Pfam" id="PF00888">
    <property type="entry name" value="Cullin"/>
    <property type="match status" value="1"/>
</dbReference>
<evidence type="ECO:0000256" key="2">
    <source>
        <dbReference type="ARBA" id="ARBA00022499"/>
    </source>
</evidence>
<dbReference type="Proteomes" id="UP000245771">
    <property type="component" value="Unassembled WGS sequence"/>
</dbReference>
<evidence type="ECO:0000259" key="6">
    <source>
        <dbReference type="PROSITE" id="PS50069"/>
    </source>
</evidence>
<protein>
    <submittedName>
        <fullName evidence="7">Cullin-domain-containing protein</fullName>
    </submittedName>
</protein>
<dbReference type="Pfam" id="PF10557">
    <property type="entry name" value="Cullin_Nedd8"/>
    <property type="match status" value="1"/>
</dbReference>
<dbReference type="SUPFAM" id="SSF74788">
    <property type="entry name" value="Cullin repeat-like"/>
    <property type="match status" value="1"/>
</dbReference>
<dbReference type="EMBL" id="KZ819602">
    <property type="protein sequence ID" value="PWN38381.1"/>
    <property type="molecule type" value="Genomic_DNA"/>
</dbReference>
<evidence type="ECO:0000256" key="1">
    <source>
        <dbReference type="ARBA" id="ARBA00006019"/>
    </source>
</evidence>
<keyword evidence="3" id="KW-0832">Ubl conjugation</keyword>
<sequence>MEMERAVGQIATGLRASSSNEMQNDPKMHFAWLSKLGEAWKDWCERTTLVCNILVLLDQRYLLEQSELPSLWNLGMDLFKHSVCLGDEIESRIETSITQVCNMMRQTKSNEYKQLHTTLLPIFTTLDLYDSLENVLLAATRSYFGALSSASIADHSVNAYLVQADELVQQEKEYATWLYNDKAGGSKNLKIVYEQLITQHAEKLIGDLSNLLSNAENSMPALALLYAFLLDVKKLPPLRTAFGQYIREQGEKIVLDSEKDETMIERLLEYKSTIDQIVSNAFKSDEGFLQTQKDNFETFVNKRQNKPAELIAKFLDSRLRSGNKTMSDQEMEHVLNEALVLFRYTHAKDMFEEFYKRLFAKRLLLNRSASSDAEQSMLLKLKEECGAAFTQKLETMLTDIALSDEMIKAYNSSKEKILEQQGSIEPFELNVNVLTQAHWPTYPQVEIIIPQEMAAATERFAKFYETRNQGRTLHWTHSLGTTSITAQFAKAGEKELLVSTFQAVVLLLFNTLPSGAKLTYGQIKQQTGLEEKELKRTLQSLACGQIPTRVLRKEPQGKEVNESDQFAVNEQLKNERKRIRINMIQLNETQEEQKSTVDRVMFDREMVLQATAVRILKAKKTIKHAELLQEIVQAIASRFTVDVGEIKKAFEILIDKEYMERVEGQRGMYRYLA</sequence>
<dbReference type="GO" id="GO:0031625">
    <property type="term" value="F:ubiquitin protein ligase binding"/>
    <property type="evidence" value="ECO:0007669"/>
    <property type="project" value="InterPro"/>
</dbReference>
<dbReference type="FunFam" id="1.20.1310.10:FF:000002">
    <property type="entry name" value="cullin-3 isoform X1"/>
    <property type="match status" value="1"/>
</dbReference>
<evidence type="ECO:0000313" key="7">
    <source>
        <dbReference type="EMBL" id="PWN38381.1"/>
    </source>
</evidence>
<organism evidence="7 8">
    <name type="scientific">Meira miltonrushii</name>
    <dbReference type="NCBI Taxonomy" id="1280837"/>
    <lineage>
        <taxon>Eukaryota</taxon>
        <taxon>Fungi</taxon>
        <taxon>Dikarya</taxon>
        <taxon>Basidiomycota</taxon>
        <taxon>Ustilaginomycotina</taxon>
        <taxon>Exobasidiomycetes</taxon>
        <taxon>Exobasidiales</taxon>
        <taxon>Brachybasidiaceae</taxon>
        <taxon>Meira</taxon>
    </lineage>
</organism>
<dbReference type="Gene3D" id="1.20.1310.10">
    <property type="entry name" value="Cullin Repeats"/>
    <property type="match status" value="4"/>
</dbReference>
<dbReference type="FunCoup" id="A0A316VQE4">
    <property type="interactions" value="520"/>
</dbReference>
<dbReference type="InterPro" id="IPR016158">
    <property type="entry name" value="Cullin_homology"/>
</dbReference>
<reference evidence="7 8" key="1">
    <citation type="journal article" date="2018" name="Mol. Biol. Evol.">
        <title>Broad Genomic Sampling Reveals a Smut Pathogenic Ancestry of the Fungal Clade Ustilaginomycotina.</title>
        <authorList>
            <person name="Kijpornyongpan T."/>
            <person name="Mondo S.J."/>
            <person name="Barry K."/>
            <person name="Sandor L."/>
            <person name="Lee J."/>
            <person name="Lipzen A."/>
            <person name="Pangilinan J."/>
            <person name="LaButti K."/>
            <person name="Hainaut M."/>
            <person name="Henrissat B."/>
            <person name="Grigoriev I.V."/>
            <person name="Spatafora J.W."/>
            <person name="Aime M.C."/>
        </authorList>
    </citation>
    <scope>NUCLEOTIDE SEQUENCE [LARGE SCALE GENOMIC DNA]</scope>
    <source>
        <strain evidence="7 8">MCA 3882</strain>
    </source>
</reference>
<dbReference type="SMART" id="SM00182">
    <property type="entry name" value="CULLIN"/>
    <property type="match status" value="1"/>
</dbReference>
<dbReference type="GO" id="GO:0006511">
    <property type="term" value="P:ubiquitin-dependent protein catabolic process"/>
    <property type="evidence" value="ECO:0007669"/>
    <property type="project" value="InterPro"/>
</dbReference>
<dbReference type="PANTHER" id="PTHR11932">
    <property type="entry name" value="CULLIN"/>
    <property type="match status" value="1"/>
</dbReference>
<evidence type="ECO:0000313" key="8">
    <source>
        <dbReference type="Proteomes" id="UP000245771"/>
    </source>
</evidence>
<evidence type="ECO:0000256" key="3">
    <source>
        <dbReference type="ARBA" id="ARBA00022843"/>
    </source>
</evidence>
<dbReference type="FunFam" id="1.10.10.10:FF:000014">
    <property type="entry name" value="Cullin 1"/>
    <property type="match status" value="1"/>
</dbReference>
<dbReference type="SMART" id="SM00884">
    <property type="entry name" value="Cullin_Nedd8"/>
    <property type="match status" value="1"/>
</dbReference>
<dbReference type="InterPro" id="IPR001373">
    <property type="entry name" value="Cullin_N"/>
</dbReference>
<dbReference type="GeneID" id="37021626"/>
<dbReference type="InterPro" id="IPR059120">
    <property type="entry name" value="Cullin-like_AB"/>
</dbReference>
<keyword evidence="2" id="KW-1017">Isopeptide bond</keyword>
<proteinExistence type="inferred from homology"/>
<gene>
    <name evidence="7" type="ORF">FA14DRAFT_163800</name>
</gene>
<dbReference type="InterPro" id="IPR036317">
    <property type="entry name" value="Cullin_homology_sf"/>
</dbReference>
<dbReference type="Gene3D" id="3.30.230.130">
    <property type="entry name" value="Cullin, Chain C, Domain 2"/>
    <property type="match status" value="1"/>
</dbReference>
<dbReference type="InterPro" id="IPR045093">
    <property type="entry name" value="Cullin"/>
</dbReference>
<evidence type="ECO:0000256" key="5">
    <source>
        <dbReference type="RuleBase" id="RU003829"/>
    </source>
</evidence>
<dbReference type="RefSeq" id="XP_025358683.1">
    <property type="nucleotide sequence ID" value="XM_025499845.1"/>
</dbReference>
<dbReference type="AlphaFoldDB" id="A0A316VQE4"/>